<comment type="subcellular location">
    <subcellularLocation>
        <location evidence="2">Cytoplasm</location>
    </subcellularLocation>
</comment>
<keyword evidence="14" id="KW-1185">Reference proteome</keyword>
<evidence type="ECO:0000256" key="1">
    <source>
        <dbReference type="ARBA" id="ARBA00001585"/>
    </source>
</evidence>
<reference evidence="13 14" key="1">
    <citation type="submission" date="2020-11" db="EMBL/GenBank/DDBJ databases">
        <title>genome sequence of strain KACC 18849.</title>
        <authorList>
            <person name="Gao J."/>
            <person name="Zhang X."/>
        </authorList>
    </citation>
    <scope>NUCLEOTIDE SEQUENCE [LARGE SCALE GENOMIC DNA]</scope>
    <source>
        <strain evidence="13 14">KACC 18849</strain>
    </source>
</reference>
<proteinExistence type="inferred from homology"/>
<evidence type="ECO:0000256" key="6">
    <source>
        <dbReference type="ARBA" id="ARBA00022438"/>
    </source>
</evidence>
<keyword evidence="11" id="KW-0732">Signal</keyword>
<evidence type="ECO:0000313" key="14">
    <source>
        <dbReference type="Proteomes" id="UP000639859"/>
    </source>
</evidence>
<keyword evidence="7" id="KW-0963">Cytoplasm</keyword>
<evidence type="ECO:0000256" key="10">
    <source>
        <dbReference type="ARBA" id="ARBA00029605"/>
    </source>
</evidence>
<dbReference type="InterPro" id="IPR002410">
    <property type="entry name" value="Peptidase_S33"/>
</dbReference>
<dbReference type="EC" id="3.4.11.5" evidence="4"/>
<keyword evidence="6" id="KW-0031">Aminopeptidase</keyword>
<evidence type="ECO:0000256" key="4">
    <source>
        <dbReference type="ARBA" id="ARBA00012568"/>
    </source>
</evidence>
<accession>A0ABS0STL0</accession>
<comment type="similarity">
    <text evidence="3">Belongs to the peptidase S33 family.</text>
</comment>
<dbReference type="InterPro" id="IPR005944">
    <property type="entry name" value="Pro_iminopeptidase"/>
</dbReference>
<dbReference type="EMBL" id="JADWOX010000002">
    <property type="protein sequence ID" value="MBI1682709.1"/>
    <property type="molecule type" value="Genomic_DNA"/>
</dbReference>
<dbReference type="Pfam" id="PF00561">
    <property type="entry name" value="Abhydrolase_1"/>
    <property type="match status" value="1"/>
</dbReference>
<dbReference type="InterPro" id="IPR000073">
    <property type="entry name" value="AB_hydrolase_1"/>
</dbReference>
<name>A0ABS0STL0_9CAUL</name>
<sequence length="354" mass="38049">MRVLGFAAALLLSWGVVGEARATELSPACRTRGQPINESGFITLGGIKQWVTVEGHDCANPVVLIVHGGPGNPNTPFAHALFGEWAKDFTVVQWDQRGSGKTYGANKPAEDEALTLQRLTADGVEMARYATHRFGKRKVIIMGGSWGSALAVNIAMAEPDLFSAYVGTAQLVNYQLDMAASYAKTLGLARAAGDTESIGKLEGLGAPPWTNPRAFGILRRITRKYEALATDAPPKGWFTFGPGYDTPAYEADYTAGEDYSFLNFVGLAGDGMGPKIDLRRLGTAFAMPVYMLQGEADLVTPSEVSKAYFDDLTAPKKVFVPLARTGHDPNQTMIDAQLAALEQVRGEAMAKDRP</sequence>
<organism evidence="13 14">
    <name type="scientific">Caulobacter hibisci</name>
    <dbReference type="NCBI Taxonomy" id="2035993"/>
    <lineage>
        <taxon>Bacteria</taxon>
        <taxon>Pseudomonadati</taxon>
        <taxon>Pseudomonadota</taxon>
        <taxon>Alphaproteobacteria</taxon>
        <taxon>Caulobacterales</taxon>
        <taxon>Caulobacteraceae</taxon>
        <taxon>Caulobacter</taxon>
    </lineage>
</organism>
<feature type="domain" description="AB hydrolase-1" evidence="12">
    <location>
        <begin position="61"/>
        <end position="179"/>
    </location>
</feature>
<gene>
    <name evidence="13" type="ORF">I4Q42_03410</name>
</gene>
<protein>
    <recommendedName>
        <fullName evidence="5">Proline iminopeptidase</fullName>
        <ecNumber evidence="4">3.4.11.5</ecNumber>
    </recommendedName>
    <alternativeName>
        <fullName evidence="10">Prolyl aminopeptidase</fullName>
    </alternativeName>
</protein>
<evidence type="ECO:0000256" key="5">
    <source>
        <dbReference type="ARBA" id="ARBA00021843"/>
    </source>
</evidence>
<keyword evidence="9 13" id="KW-0378">Hydrolase</keyword>
<dbReference type="Proteomes" id="UP000639859">
    <property type="component" value="Unassembled WGS sequence"/>
</dbReference>
<evidence type="ECO:0000256" key="9">
    <source>
        <dbReference type="ARBA" id="ARBA00022801"/>
    </source>
</evidence>
<evidence type="ECO:0000256" key="11">
    <source>
        <dbReference type="SAM" id="SignalP"/>
    </source>
</evidence>
<evidence type="ECO:0000256" key="2">
    <source>
        <dbReference type="ARBA" id="ARBA00004496"/>
    </source>
</evidence>
<evidence type="ECO:0000256" key="8">
    <source>
        <dbReference type="ARBA" id="ARBA00022670"/>
    </source>
</evidence>
<dbReference type="PANTHER" id="PTHR43722:SF1">
    <property type="entry name" value="PROLINE IMINOPEPTIDASE"/>
    <property type="match status" value="1"/>
</dbReference>
<evidence type="ECO:0000259" key="12">
    <source>
        <dbReference type="Pfam" id="PF00561"/>
    </source>
</evidence>
<comment type="catalytic activity">
    <reaction evidence="1">
        <text>Release of N-terminal proline from a peptide.</text>
        <dbReference type="EC" id="3.4.11.5"/>
    </reaction>
</comment>
<dbReference type="PRINTS" id="PR00793">
    <property type="entry name" value="PROAMNOPTASE"/>
</dbReference>
<feature type="signal peptide" evidence="11">
    <location>
        <begin position="1"/>
        <end position="22"/>
    </location>
</feature>
<evidence type="ECO:0000256" key="7">
    <source>
        <dbReference type="ARBA" id="ARBA00022490"/>
    </source>
</evidence>
<feature type="chain" id="PRO_5046345285" description="Proline iminopeptidase" evidence="11">
    <location>
        <begin position="23"/>
        <end position="354"/>
    </location>
</feature>
<evidence type="ECO:0000313" key="13">
    <source>
        <dbReference type="EMBL" id="MBI1682709.1"/>
    </source>
</evidence>
<dbReference type="GO" id="GO:0016787">
    <property type="term" value="F:hydrolase activity"/>
    <property type="evidence" value="ECO:0007669"/>
    <property type="project" value="UniProtKB-KW"/>
</dbReference>
<comment type="caution">
    <text evidence="13">The sequence shown here is derived from an EMBL/GenBank/DDBJ whole genome shotgun (WGS) entry which is preliminary data.</text>
</comment>
<dbReference type="InterPro" id="IPR029058">
    <property type="entry name" value="AB_hydrolase_fold"/>
</dbReference>
<evidence type="ECO:0000256" key="3">
    <source>
        <dbReference type="ARBA" id="ARBA00010088"/>
    </source>
</evidence>
<keyword evidence="8" id="KW-0645">Protease</keyword>
<dbReference type="SUPFAM" id="SSF53474">
    <property type="entry name" value="alpha/beta-Hydrolases"/>
    <property type="match status" value="1"/>
</dbReference>
<dbReference type="PANTHER" id="PTHR43722">
    <property type="entry name" value="PROLINE IMINOPEPTIDASE"/>
    <property type="match status" value="1"/>
</dbReference>
<dbReference type="Gene3D" id="3.40.50.1820">
    <property type="entry name" value="alpha/beta hydrolase"/>
    <property type="match status" value="1"/>
</dbReference>